<dbReference type="OMA" id="GWKDPTM"/>
<feature type="transmembrane region" description="Helical" evidence="5">
    <location>
        <begin position="96"/>
        <end position="119"/>
    </location>
</feature>
<keyword evidence="3 5" id="KW-1133">Transmembrane helix</keyword>
<name>T1ITF7_STRMM</name>
<sequence length="382" mass="42910">MFQIYHEGISGHESHYVFFLLIFVPVSPAGSISKDSRNVLDIVDVSCIVAYKEIMNFWMFYSMKGFLAALVYGSVSIAMAFLNKTLLSYYNFNQPIFIFLIQMCFAVSTIEALKCVKLVSIASYSFSKAKVMFLASLFCTLHSIFALIALKGMNIPMYSIIKRCTPLVNLILSVLYLKKPVPSNFIISSILLITVGCIVAGFGDLTFDVIAYSIGIISVLIQGVYQTLIQKVSEQNHTILEIFYYNSYNCLFYTSVCFLTNLNFLLCFFTVTFMGILLNYSLFLCTNLNSALTTSVVGILKSVIQTVVGFFTFGGVSINPLNILGIALNTGGTIMYSVEKLREKPKKMPIDINRRFRLLTMARTFLDYEAMIFRLSSTRGLK</sequence>
<protein>
    <recommendedName>
        <fullName evidence="6">Sugar phosphate transporter domain-containing protein</fullName>
    </recommendedName>
</protein>
<feature type="transmembrane region" description="Helical" evidence="5">
    <location>
        <begin position="209"/>
        <end position="229"/>
    </location>
</feature>
<keyword evidence="4 5" id="KW-0472">Membrane</keyword>
<reference evidence="8" key="1">
    <citation type="submission" date="2011-05" db="EMBL/GenBank/DDBJ databases">
        <authorList>
            <person name="Richards S.R."/>
            <person name="Qu J."/>
            <person name="Jiang H."/>
            <person name="Jhangiani S.N."/>
            <person name="Agravi P."/>
            <person name="Goodspeed R."/>
            <person name="Gross S."/>
            <person name="Mandapat C."/>
            <person name="Jackson L."/>
            <person name="Mathew T."/>
            <person name="Pu L."/>
            <person name="Thornton R."/>
            <person name="Saada N."/>
            <person name="Wilczek-Boney K.B."/>
            <person name="Lee S."/>
            <person name="Kovar C."/>
            <person name="Wu Y."/>
            <person name="Scherer S.E."/>
            <person name="Worley K.C."/>
            <person name="Muzny D.M."/>
            <person name="Gibbs R."/>
        </authorList>
    </citation>
    <scope>NUCLEOTIDE SEQUENCE</scope>
    <source>
        <strain evidence="8">Brora</strain>
    </source>
</reference>
<proteinExistence type="predicted"/>
<dbReference type="HOGENOM" id="CLU_040726_2_1_1"/>
<evidence type="ECO:0000313" key="7">
    <source>
        <dbReference type="EnsemblMetazoa" id="SMAR004403-PA"/>
    </source>
</evidence>
<feature type="transmembrane region" description="Helical" evidence="5">
    <location>
        <begin position="250"/>
        <end position="278"/>
    </location>
</feature>
<dbReference type="GO" id="GO:0016020">
    <property type="term" value="C:membrane"/>
    <property type="evidence" value="ECO:0007669"/>
    <property type="project" value="UniProtKB-SubCell"/>
</dbReference>
<dbReference type="InterPro" id="IPR004853">
    <property type="entry name" value="Sugar_P_trans_dom"/>
</dbReference>
<feature type="transmembrane region" description="Helical" evidence="5">
    <location>
        <begin position="65"/>
        <end position="90"/>
    </location>
</feature>
<dbReference type="AlphaFoldDB" id="T1ITF7"/>
<reference evidence="7" key="2">
    <citation type="submission" date="2015-02" db="UniProtKB">
        <authorList>
            <consortium name="EnsemblMetazoa"/>
        </authorList>
    </citation>
    <scope>IDENTIFICATION</scope>
</reference>
<evidence type="ECO:0000256" key="4">
    <source>
        <dbReference type="ARBA" id="ARBA00023136"/>
    </source>
</evidence>
<feature type="transmembrane region" description="Helical" evidence="5">
    <location>
        <begin position="15"/>
        <end position="32"/>
    </location>
</feature>
<evidence type="ECO:0000256" key="5">
    <source>
        <dbReference type="SAM" id="Phobius"/>
    </source>
</evidence>
<dbReference type="eggNOG" id="KOG1444">
    <property type="taxonomic scope" value="Eukaryota"/>
</dbReference>
<dbReference type="Pfam" id="PF03151">
    <property type="entry name" value="TPT"/>
    <property type="match status" value="1"/>
</dbReference>
<dbReference type="PhylomeDB" id="T1ITF7"/>
<accession>T1ITF7</accession>
<dbReference type="Proteomes" id="UP000014500">
    <property type="component" value="Unassembled WGS sequence"/>
</dbReference>
<feature type="transmembrane region" description="Helical" evidence="5">
    <location>
        <begin position="156"/>
        <end position="177"/>
    </location>
</feature>
<evidence type="ECO:0000313" key="8">
    <source>
        <dbReference type="Proteomes" id="UP000014500"/>
    </source>
</evidence>
<keyword evidence="8" id="KW-1185">Reference proteome</keyword>
<keyword evidence="2 5" id="KW-0812">Transmembrane</keyword>
<feature type="domain" description="Sugar phosphate transporter" evidence="6">
    <location>
        <begin position="74"/>
        <end position="337"/>
    </location>
</feature>
<organism evidence="7 8">
    <name type="scientific">Strigamia maritima</name>
    <name type="common">European centipede</name>
    <name type="synonym">Geophilus maritimus</name>
    <dbReference type="NCBI Taxonomy" id="126957"/>
    <lineage>
        <taxon>Eukaryota</taxon>
        <taxon>Metazoa</taxon>
        <taxon>Ecdysozoa</taxon>
        <taxon>Arthropoda</taxon>
        <taxon>Myriapoda</taxon>
        <taxon>Chilopoda</taxon>
        <taxon>Pleurostigmophora</taxon>
        <taxon>Geophilomorpha</taxon>
        <taxon>Linotaeniidae</taxon>
        <taxon>Strigamia</taxon>
    </lineage>
</organism>
<dbReference type="InterPro" id="IPR050186">
    <property type="entry name" value="TPT_transporter"/>
</dbReference>
<evidence type="ECO:0000256" key="3">
    <source>
        <dbReference type="ARBA" id="ARBA00022989"/>
    </source>
</evidence>
<evidence type="ECO:0000256" key="1">
    <source>
        <dbReference type="ARBA" id="ARBA00004141"/>
    </source>
</evidence>
<evidence type="ECO:0000259" key="6">
    <source>
        <dbReference type="Pfam" id="PF03151"/>
    </source>
</evidence>
<dbReference type="PANTHER" id="PTHR11132">
    <property type="entry name" value="SOLUTE CARRIER FAMILY 35"/>
    <property type="match status" value="1"/>
</dbReference>
<dbReference type="EnsemblMetazoa" id="SMAR004403-RA">
    <property type="protein sequence ID" value="SMAR004403-PA"/>
    <property type="gene ID" value="SMAR004403"/>
</dbReference>
<dbReference type="EMBL" id="JH431483">
    <property type="status" value="NOT_ANNOTATED_CDS"/>
    <property type="molecule type" value="Genomic_DNA"/>
</dbReference>
<evidence type="ECO:0000256" key="2">
    <source>
        <dbReference type="ARBA" id="ARBA00022692"/>
    </source>
</evidence>
<dbReference type="STRING" id="126957.T1ITF7"/>
<comment type="subcellular location">
    <subcellularLocation>
        <location evidence="1">Membrane</location>
        <topology evidence="1">Multi-pass membrane protein</topology>
    </subcellularLocation>
</comment>
<feature type="transmembrane region" description="Helical" evidence="5">
    <location>
        <begin position="184"/>
        <end position="203"/>
    </location>
</feature>
<feature type="transmembrane region" description="Helical" evidence="5">
    <location>
        <begin position="131"/>
        <end position="150"/>
    </location>
</feature>